<dbReference type="EMBL" id="PJEX01000195">
    <property type="protein sequence ID" value="TKW53228.1"/>
    <property type="molecule type" value="Genomic_DNA"/>
</dbReference>
<comment type="caution">
    <text evidence="3">The sequence shown here is derived from an EMBL/GenBank/DDBJ whole genome shotgun (WGS) entry which is preliminary data.</text>
</comment>
<gene>
    <name evidence="3" type="ORF">CTA1_6097</name>
</gene>
<proteinExistence type="predicted"/>
<dbReference type="STRING" id="1306861.A0A4U6XBX8"/>
<reference evidence="3 4" key="1">
    <citation type="journal article" date="2019" name="PLoS ONE">
        <title>Comparative genome analysis indicates high evolutionary potential of pathogenicity genes in Colletotrichum tanaceti.</title>
        <authorList>
            <person name="Lelwala R.V."/>
            <person name="Korhonen P.K."/>
            <person name="Young N.D."/>
            <person name="Scott J.B."/>
            <person name="Ades P.A."/>
            <person name="Gasser R.B."/>
            <person name="Taylor P.W.J."/>
        </authorList>
    </citation>
    <scope>NUCLEOTIDE SEQUENCE [LARGE SCALE GENOMIC DNA]</scope>
    <source>
        <strain evidence="3">BRIP57314</strain>
    </source>
</reference>
<dbReference type="Gene3D" id="2.60.20.10">
    <property type="entry name" value="Crystallins"/>
    <property type="match status" value="1"/>
</dbReference>
<sequence>MGLVNLVMGVLAIYAVAGAAAPLDGASGSVLAAPAEILVEMCDDKNFSGRCKKISYTTGICHNVPDSMTGRISAIRNVDKEKTNCVWYREDECRGTDQYKNQDDKNLGDGNGHFNDSIRSLKCEKKK</sequence>
<feature type="region of interest" description="Disordered" evidence="1">
    <location>
        <begin position="97"/>
        <end position="127"/>
    </location>
</feature>
<name>A0A4U6XBX8_9PEZI</name>
<evidence type="ECO:0000256" key="1">
    <source>
        <dbReference type="SAM" id="MobiDB-lite"/>
    </source>
</evidence>
<dbReference type="Proteomes" id="UP000310108">
    <property type="component" value="Unassembled WGS sequence"/>
</dbReference>
<organism evidence="3 4">
    <name type="scientific">Colletotrichum tanaceti</name>
    <dbReference type="NCBI Taxonomy" id="1306861"/>
    <lineage>
        <taxon>Eukaryota</taxon>
        <taxon>Fungi</taxon>
        <taxon>Dikarya</taxon>
        <taxon>Ascomycota</taxon>
        <taxon>Pezizomycotina</taxon>
        <taxon>Sordariomycetes</taxon>
        <taxon>Hypocreomycetidae</taxon>
        <taxon>Glomerellales</taxon>
        <taxon>Glomerellaceae</taxon>
        <taxon>Colletotrichum</taxon>
        <taxon>Colletotrichum destructivum species complex</taxon>
    </lineage>
</organism>
<feature type="compositionally biased region" description="Basic and acidic residues" evidence="1">
    <location>
        <begin position="97"/>
        <end position="107"/>
    </location>
</feature>
<keyword evidence="2" id="KW-0732">Signal</keyword>
<evidence type="ECO:0000313" key="3">
    <source>
        <dbReference type="EMBL" id="TKW53228.1"/>
    </source>
</evidence>
<dbReference type="AlphaFoldDB" id="A0A4U6XBX8"/>
<evidence type="ECO:0000256" key="2">
    <source>
        <dbReference type="SAM" id="SignalP"/>
    </source>
</evidence>
<protein>
    <recommendedName>
        <fullName evidence="5">Beta/gamma crystallin 'Greek key' domain-containing protein</fullName>
    </recommendedName>
</protein>
<evidence type="ECO:0008006" key="5">
    <source>
        <dbReference type="Google" id="ProtNLM"/>
    </source>
</evidence>
<feature type="chain" id="PRO_5020622904" description="Beta/gamma crystallin 'Greek key' domain-containing protein" evidence="2">
    <location>
        <begin position="21"/>
        <end position="127"/>
    </location>
</feature>
<dbReference type="OrthoDB" id="2910287at2759"/>
<evidence type="ECO:0000313" key="4">
    <source>
        <dbReference type="Proteomes" id="UP000310108"/>
    </source>
</evidence>
<feature type="signal peptide" evidence="2">
    <location>
        <begin position="1"/>
        <end position="20"/>
    </location>
</feature>
<accession>A0A4U6XBX8</accession>
<keyword evidence="4" id="KW-1185">Reference proteome</keyword>